<dbReference type="OrthoDB" id="7777996at2"/>
<proteinExistence type="predicted"/>
<keyword evidence="1" id="KW-1133">Transmembrane helix</keyword>
<name>A0A1E5XHR3_9HYPH</name>
<gene>
    <name evidence="2" type="ORF">VW23_006405</name>
</gene>
<dbReference type="EMBL" id="LAJE02000401">
    <property type="protein sequence ID" value="OEO28024.1"/>
    <property type="molecule type" value="Genomic_DNA"/>
</dbReference>
<organism evidence="2 3">
    <name type="scientific">Devosia insulae DS-56</name>
    <dbReference type="NCBI Taxonomy" id="1116389"/>
    <lineage>
        <taxon>Bacteria</taxon>
        <taxon>Pseudomonadati</taxon>
        <taxon>Pseudomonadota</taxon>
        <taxon>Alphaproteobacteria</taxon>
        <taxon>Hyphomicrobiales</taxon>
        <taxon>Devosiaceae</taxon>
        <taxon>Devosia</taxon>
    </lineage>
</organism>
<sequence length="84" mass="9033">MTSIGSPKAMLGLTASPLFALLAWVSAVGISGLSVCTSTLPLLPINDMALMYLLMSIFHASPWLMLFSQRSTEPRLTPNHNQGD</sequence>
<keyword evidence="1" id="KW-0812">Transmembrane</keyword>
<feature type="transmembrane region" description="Helical" evidence="1">
    <location>
        <begin position="51"/>
        <end position="67"/>
    </location>
</feature>
<evidence type="ECO:0000313" key="3">
    <source>
        <dbReference type="Proteomes" id="UP000095463"/>
    </source>
</evidence>
<dbReference type="AlphaFoldDB" id="A0A1E5XHR3"/>
<reference evidence="2 3" key="1">
    <citation type="journal article" date="2015" name="Genome Announc.">
        <title>Genome Assemblies of Three Soil-Associated Devosia species: D. insulae, D. limi, and D. soli.</title>
        <authorList>
            <person name="Hassan Y.I."/>
            <person name="Lepp D."/>
            <person name="Zhou T."/>
        </authorList>
    </citation>
    <scope>NUCLEOTIDE SEQUENCE [LARGE SCALE GENOMIC DNA]</scope>
    <source>
        <strain evidence="2 3">DS-56</strain>
    </source>
</reference>
<keyword evidence="3" id="KW-1185">Reference proteome</keyword>
<accession>A0A1E5XHR3</accession>
<evidence type="ECO:0000313" key="2">
    <source>
        <dbReference type="EMBL" id="OEO28024.1"/>
    </source>
</evidence>
<dbReference type="Proteomes" id="UP000095463">
    <property type="component" value="Unassembled WGS sequence"/>
</dbReference>
<protein>
    <submittedName>
        <fullName evidence="2">Uncharacterized protein</fullName>
    </submittedName>
</protein>
<dbReference type="RefSeq" id="WP_069912600.1">
    <property type="nucleotide sequence ID" value="NZ_LAJE02000401.1"/>
</dbReference>
<keyword evidence="1" id="KW-0472">Membrane</keyword>
<comment type="caution">
    <text evidence="2">The sequence shown here is derived from an EMBL/GenBank/DDBJ whole genome shotgun (WGS) entry which is preliminary data.</text>
</comment>
<evidence type="ECO:0000256" key="1">
    <source>
        <dbReference type="SAM" id="Phobius"/>
    </source>
</evidence>